<dbReference type="Gene3D" id="2.120.10.30">
    <property type="entry name" value="TolB, C-terminal domain"/>
    <property type="match status" value="1"/>
</dbReference>
<organism evidence="2 3">
    <name type="scientific">Heterodera trifolii</name>
    <dbReference type="NCBI Taxonomy" id="157864"/>
    <lineage>
        <taxon>Eukaryota</taxon>
        <taxon>Metazoa</taxon>
        <taxon>Ecdysozoa</taxon>
        <taxon>Nematoda</taxon>
        <taxon>Chromadorea</taxon>
        <taxon>Rhabditida</taxon>
        <taxon>Tylenchina</taxon>
        <taxon>Tylenchomorpha</taxon>
        <taxon>Tylenchoidea</taxon>
        <taxon>Heteroderidae</taxon>
        <taxon>Heteroderinae</taxon>
        <taxon>Heterodera</taxon>
    </lineage>
</organism>
<dbReference type="Proteomes" id="UP001620626">
    <property type="component" value="Unassembled WGS sequence"/>
</dbReference>
<dbReference type="InterPro" id="IPR029058">
    <property type="entry name" value="AB_hydrolase_fold"/>
</dbReference>
<dbReference type="EMBL" id="JBICBT010001408">
    <property type="protein sequence ID" value="KAL3068405.1"/>
    <property type="molecule type" value="Genomic_DNA"/>
</dbReference>
<dbReference type="AlphaFoldDB" id="A0ABD2HSV2"/>
<dbReference type="InterPro" id="IPR050585">
    <property type="entry name" value="Xaa-Pro_dipeptidyl-ppase/CocE"/>
</dbReference>
<evidence type="ECO:0000259" key="1">
    <source>
        <dbReference type="Pfam" id="PF00326"/>
    </source>
</evidence>
<evidence type="ECO:0000313" key="3">
    <source>
        <dbReference type="Proteomes" id="UP001620626"/>
    </source>
</evidence>
<sequence length="655" mass="71524">MGKIVADFGAWDSPITGQQLIGGNCKMINELRVSPRGHPFWLEQTAVGKKVLFSQDGDEIVQWTQPDISVTNSVHEYGGASLCVQWHNANGGGPLVCHSGGIWLLSAPCAVPKPIIQSEMPGGDGTLLRHADIAAHGDFVYAVQEIHSKKDESAEPTNKLVRVNVRDGHNEVVSEGADFYASPRVSPNGRWLVWIQWNRPYMSWERTSVHLVELADDGTLQGPARTILDNGRSNFGLAWTETALWTLSDVGGEWNIFRLDHSESAKGLLGDGLIPKGHGEIGDPLWLFDMDRPFVLRSDGSAIAVLRSPDRSLGGDALWQLRDGVPPTPFVSPTELGFTVFKQLCLSPDQRALYCLASGPRRASSLIRLDLSTDCPTVAVIREARAHSELSQLPLSVPSLITFIANGHSLEGYFYAPHSHTHCAPEGKLPPVVLFVHGGPTACTKNDLDMKIQYFTSRGFAAFDINYRGSAGFGREFRDSLLGQWGVADRDDLIGGAKFLISSGLVDPSRVFIMGSSAGGFTVLSVLAHSDVFAAGVSFYGVSDLEQLAMASHKFERDNTMRLIAQLPDGIQTYRDRSPIHNCNHINKPVAFLHGTEDKVVPKEQSEVMHEMLRAKGTPTLLKLFPGEGHGFKKADTIAQSLQIAHSFFCQTMVS</sequence>
<dbReference type="SUPFAM" id="SSF53474">
    <property type="entry name" value="alpha/beta-Hydrolases"/>
    <property type="match status" value="1"/>
</dbReference>
<dbReference type="PANTHER" id="PTHR43056">
    <property type="entry name" value="PEPTIDASE S9 PROLYL OLIGOPEPTIDASE"/>
    <property type="match status" value="1"/>
</dbReference>
<evidence type="ECO:0000313" key="2">
    <source>
        <dbReference type="EMBL" id="KAL3068405.1"/>
    </source>
</evidence>
<dbReference type="Pfam" id="PF00326">
    <property type="entry name" value="Peptidase_S9"/>
    <property type="match status" value="1"/>
</dbReference>
<dbReference type="SUPFAM" id="SSF82171">
    <property type="entry name" value="DPP6 N-terminal domain-like"/>
    <property type="match status" value="1"/>
</dbReference>
<dbReference type="InterPro" id="IPR011042">
    <property type="entry name" value="6-blade_b-propeller_TolB-like"/>
</dbReference>
<reference evidence="2 3" key="1">
    <citation type="submission" date="2024-10" db="EMBL/GenBank/DDBJ databases">
        <authorList>
            <person name="Kim D."/>
        </authorList>
    </citation>
    <scope>NUCLEOTIDE SEQUENCE [LARGE SCALE GENOMIC DNA]</scope>
    <source>
        <strain evidence="2">BH-2024</strain>
    </source>
</reference>
<proteinExistence type="predicted"/>
<dbReference type="PANTHER" id="PTHR43056:SF5">
    <property type="entry name" value="PEPTIDASE S9 PROLYL OLIGOPEPTIDASE CATALYTIC DOMAIN-CONTAINING PROTEIN"/>
    <property type="match status" value="1"/>
</dbReference>
<protein>
    <recommendedName>
        <fullName evidence="1">Peptidase S9 prolyl oligopeptidase catalytic domain-containing protein</fullName>
    </recommendedName>
</protein>
<feature type="domain" description="Peptidase S9 prolyl oligopeptidase catalytic" evidence="1">
    <location>
        <begin position="448"/>
        <end position="653"/>
    </location>
</feature>
<comment type="caution">
    <text evidence="2">The sequence shown here is derived from an EMBL/GenBank/DDBJ whole genome shotgun (WGS) entry which is preliminary data.</text>
</comment>
<dbReference type="Gene3D" id="3.40.50.1820">
    <property type="entry name" value="alpha/beta hydrolase"/>
    <property type="match status" value="1"/>
</dbReference>
<gene>
    <name evidence="2" type="ORF">niasHT_030696</name>
</gene>
<accession>A0ABD2HSV2</accession>
<dbReference type="InterPro" id="IPR001375">
    <property type="entry name" value="Peptidase_S9_cat"/>
</dbReference>
<name>A0ABD2HSV2_9BILA</name>
<keyword evidence="3" id="KW-1185">Reference proteome</keyword>